<dbReference type="Proteomes" id="UP001430953">
    <property type="component" value="Unassembled WGS sequence"/>
</dbReference>
<proteinExistence type="predicted"/>
<comment type="caution">
    <text evidence="2">The sequence shown here is derived from an EMBL/GenBank/DDBJ whole genome shotgun (WGS) entry which is preliminary data.</text>
</comment>
<gene>
    <name evidence="2" type="ORF">PUN28_016766</name>
</gene>
<evidence type="ECO:0000313" key="3">
    <source>
        <dbReference type="Proteomes" id="UP001430953"/>
    </source>
</evidence>
<feature type="transmembrane region" description="Helical" evidence="1">
    <location>
        <begin position="27"/>
        <end position="44"/>
    </location>
</feature>
<sequence>MNEKKILLNENALLSRYKSLRNKADRFFHFFFLFFFSKLFVIFVRGKLHVENERHVRLQSRMKTLDSGIKNLPSSAERTSSRLGK</sequence>
<protein>
    <submittedName>
        <fullName evidence="2">Uncharacterized protein</fullName>
    </submittedName>
</protein>
<dbReference type="EMBL" id="JADYXP020000019">
    <property type="protein sequence ID" value="KAL0105333.1"/>
    <property type="molecule type" value="Genomic_DNA"/>
</dbReference>
<evidence type="ECO:0000256" key="1">
    <source>
        <dbReference type="SAM" id="Phobius"/>
    </source>
</evidence>
<reference evidence="2 3" key="1">
    <citation type="submission" date="2023-03" db="EMBL/GenBank/DDBJ databases">
        <title>High recombination rates correlate with genetic variation in Cardiocondyla obscurior ants.</title>
        <authorList>
            <person name="Errbii M."/>
        </authorList>
    </citation>
    <scope>NUCLEOTIDE SEQUENCE [LARGE SCALE GENOMIC DNA]</scope>
    <source>
        <strain evidence="2">Alpha-2009</strain>
        <tissue evidence="2">Whole body</tissue>
    </source>
</reference>
<dbReference type="AlphaFoldDB" id="A0AAW2EPV3"/>
<organism evidence="2 3">
    <name type="scientific">Cardiocondyla obscurior</name>
    <dbReference type="NCBI Taxonomy" id="286306"/>
    <lineage>
        <taxon>Eukaryota</taxon>
        <taxon>Metazoa</taxon>
        <taxon>Ecdysozoa</taxon>
        <taxon>Arthropoda</taxon>
        <taxon>Hexapoda</taxon>
        <taxon>Insecta</taxon>
        <taxon>Pterygota</taxon>
        <taxon>Neoptera</taxon>
        <taxon>Endopterygota</taxon>
        <taxon>Hymenoptera</taxon>
        <taxon>Apocrita</taxon>
        <taxon>Aculeata</taxon>
        <taxon>Formicoidea</taxon>
        <taxon>Formicidae</taxon>
        <taxon>Myrmicinae</taxon>
        <taxon>Cardiocondyla</taxon>
    </lineage>
</organism>
<keyword evidence="3" id="KW-1185">Reference proteome</keyword>
<evidence type="ECO:0000313" key="2">
    <source>
        <dbReference type="EMBL" id="KAL0105333.1"/>
    </source>
</evidence>
<accession>A0AAW2EPV3</accession>
<keyword evidence="1" id="KW-0472">Membrane</keyword>
<keyword evidence="1" id="KW-0812">Transmembrane</keyword>
<name>A0AAW2EPV3_9HYME</name>
<keyword evidence="1" id="KW-1133">Transmembrane helix</keyword>